<protein>
    <submittedName>
        <fullName evidence="2">Uncharacterized protein</fullName>
    </submittedName>
</protein>
<name>A0AC35GQ35_9BILA</name>
<evidence type="ECO:0000313" key="1">
    <source>
        <dbReference type="Proteomes" id="UP000887580"/>
    </source>
</evidence>
<dbReference type="Proteomes" id="UP000887580">
    <property type="component" value="Unplaced"/>
</dbReference>
<reference evidence="2" key="1">
    <citation type="submission" date="2022-11" db="UniProtKB">
        <authorList>
            <consortium name="WormBaseParasite"/>
        </authorList>
    </citation>
    <scope>IDENTIFICATION</scope>
</reference>
<sequence length="318" mass="36784">MYFQHGEEDEKDKTLTDVAKIWLKSDPSFQWSPKRFLNISIDHILKNLPLFQKEVQCPILFNPSHPNYFSEVEKASKWKYNVSEAEFWKEIENDKNSGDICESIKTKYSFLTEPFSLEEYEYPIAYGMLVTKDIRQMTLMLSAFYQPQNAYCIAIDGKATDAFKNRMKIFQSCFPNIHVFIVNTNVSWCGQEIPKTVLSCVQKLNELNHAWKYFQYLSGVDLPLKTNLEMVRIFKALNGTFNANVYNLYPERYRKGGTPPLPILISSLSATFSRASANVISKHPLVYKLLKFLEKTYCPDESVWATIAGNPGCTLLFF</sequence>
<dbReference type="WBParaSite" id="PS1159_v2.g7511.t1">
    <property type="protein sequence ID" value="PS1159_v2.g7511.t1"/>
    <property type="gene ID" value="PS1159_v2.g7511"/>
</dbReference>
<proteinExistence type="predicted"/>
<organism evidence="1 2">
    <name type="scientific">Panagrolaimus sp. PS1159</name>
    <dbReference type="NCBI Taxonomy" id="55785"/>
    <lineage>
        <taxon>Eukaryota</taxon>
        <taxon>Metazoa</taxon>
        <taxon>Ecdysozoa</taxon>
        <taxon>Nematoda</taxon>
        <taxon>Chromadorea</taxon>
        <taxon>Rhabditida</taxon>
        <taxon>Tylenchina</taxon>
        <taxon>Panagrolaimomorpha</taxon>
        <taxon>Panagrolaimoidea</taxon>
        <taxon>Panagrolaimidae</taxon>
        <taxon>Panagrolaimus</taxon>
    </lineage>
</organism>
<evidence type="ECO:0000313" key="2">
    <source>
        <dbReference type="WBParaSite" id="PS1159_v2.g7511.t1"/>
    </source>
</evidence>
<accession>A0AC35GQ35</accession>